<comment type="caution">
    <text evidence="1">The sequence shown here is derived from an EMBL/GenBank/DDBJ whole genome shotgun (WGS) entry which is preliminary data.</text>
</comment>
<reference evidence="1 2" key="1">
    <citation type="journal article" date="2019" name="Mol. Ecol. Resour.">
        <title>Chromosome-level genome assembly of Triplophysa tibetana, a fish adapted to the harsh high-altitude environment of the Tibetan Plateau.</title>
        <authorList>
            <person name="Yang X."/>
            <person name="Liu H."/>
            <person name="Ma Z."/>
            <person name="Zou Y."/>
            <person name="Zou M."/>
            <person name="Mao Y."/>
            <person name="Li X."/>
            <person name="Wang H."/>
            <person name="Chen T."/>
            <person name="Wang W."/>
            <person name="Yang R."/>
        </authorList>
    </citation>
    <scope>NUCLEOTIDE SEQUENCE [LARGE SCALE GENOMIC DNA]</scope>
    <source>
        <strain evidence="1">TTIB1903HZAU</strain>
        <tissue evidence="1">Muscle</tissue>
    </source>
</reference>
<dbReference type="Proteomes" id="UP000324632">
    <property type="component" value="Chromosome 19"/>
</dbReference>
<dbReference type="AlphaFoldDB" id="A0A5A9NF37"/>
<evidence type="ECO:0000313" key="2">
    <source>
        <dbReference type="Proteomes" id="UP000324632"/>
    </source>
</evidence>
<gene>
    <name evidence="1" type="ORF">E1301_Tti016354</name>
</gene>
<protein>
    <submittedName>
        <fullName evidence="1">Calmodulin-binding transcription activator 1</fullName>
    </submittedName>
</protein>
<organism evidence="1 2">
    <name type="scientific">Triplophysa tibetana</name>
    <dbReference type="NCBI Taxonomy" id="1572043"/>
    <lineage>
        <taxon>Eukaryota</taxon>
        <taxon>Metazoa</taxon>
        <taxon>Chordata</taxon>
        <taxon>Craniata</taxon>
        <taxon>Vertebrata</taxon>
        <taxon>Euteleostomi</taxon>
        <taxon>Actinopterygii</taxon>
        <taxon>Neopterygii</taxon>
        <taxon>Teleostei</taxon>
        <taxon>Ostariophysi</taxon>
        <taxon>Cypriniformes</taxon>
        <taxon>Nemacheilidae</taxon>
        <taxon>Triplophysa</taxon>
    </lineage>
</organism>
<name>A0A5A9NF37_9TELE</name>
<evidence type="ECO:0000313" key="1">
    <source>
        <dbReference type="EMBL" id="KAA0707489.1"/>
    </source>
</evidence>
<accession>A0A5A9NF37</accession>
<keyword evidence="2" id="KW-1185">Reference proteome</keyword>
<proteinExistence type="predicted"/>
<sequence>MLSSLQKLAIYNRDGNGRQGTRLWNAFYSSAHRRSRALPQPFNDGYEITEHRGRCRDNACGCTRVVRLRHYWMLSNVIKGLIERDSISEAAEWVYDTLQQEEGEIQERWLLLEKEKRRQNHAGGSHEAESAGSGGERPLAISCKITFLYRRDSHRHTVESPSVCDVNETCCYGASMTVLNWIGSRFETSDSAGVSVIVALSPLNDSLLTPLLLAFCSNEFGSHSRQVYRTPNPRDLQFDVSNKDGDKEAKLCICECFISVLTISSYHNFKLNVVSSTTDPKSVSQPAVEGPDLNPSRSVHRLFICARETTWLLHYSQCKSKRGNLWSVCVYSLDLYAPEFGYDAKQNPRPKHNGRLDVCSVTPPRAPVQHLFGS</sequence>
<dbReference type="EMBL" id="SOYY01000019">
    <property type="protein sequence ID" value="KAA0707489.1"/>
    <property type="molecule type" value="Genomic_DNA"/>
</dbReference>